<dbReference type="KEGG" id="mbd:MEBOL_002568"/>
<organism evidence="1 2">
    <name type="scientific">Melittangium boletus DSM 14713</name>
    <dbReference type="NCBI Taxonomy" id="1294270"/>
    <lineage>
        <taxon>Bacteria</taxon>
        <taxon>Pseudomonadati</taxon>
        <taxon>Myxococcota</taxon>
        <taxon>Myxococcia</taxon>
        <taxon>Myxococcales</taxon>
        <taxon>Cystobacterineae</taxon>
        <taxon>Archangiaceae</taxon>
        <taxon>Melittangium</taxon>
    </lineage>
</organism>
<name>A0A250IB87_9BACT</name>
<dbReference type="Proteomes" id="UP000217289">
    <property type="component" value="Chromosome"/>
</dbReference>
<proteinExistence type="predicted"/>
<dbReference type="OrthoDB" id="5522681at2"/>
<dbReference type="AlphaFoldDB" id="A0A250IB87"/>
<evidence type="ECO:0000313" key="2">
    <source>
        <dbReference type="Proteomes" id="UP000217289"/>
    </source>
</evidence>
<dbReference type="RefSeq" id="WP_157774922.1">
    <property type="nucleotide sequence ID" value="NZ_CP022163.1"/>
</dbReference>
<sequence>MNQRQGMWRKMAAALVGLAVVSSGPGCDTREEEPRELEQRTFALSGLAGYTQCDWGSTDCNLCVNGVVSAFNNLRDHGEILGFYPGGYDLNLAYPSSDHLEGIQRLKSGQGRYFVISKRDGRSASSAYVAHSVFMESRNTSGLRMRSNRLISSTSQPEDTWPHSADRVVAGIGALDGYKHGGGLQASGNIVALPLEEGPGNGKVVLYDYSDPSNPAWLGTVYGASGAAGTASLTKLADGRFMLVIGQGNANVLEFYLSSSTVLSPSTTWAPYDTWYLPEIPLGDWGAFQSLNFVTDCAEGRLYLIGTRLGGLRWGAVSDDYAHLYEVTLTPNVTIRNVASKHFYCSNDGSRQCNFDAAGGAFVDKDRNLLLYVTEHADDGPVGSVKMMEYRSIFPNAACGSDINQAFVDFYDDSDFSDRGFIFDYADRYAKNWARFSDVDNFNDKASAVRYCIPPGHRVRLYKDSNYSGKTKDLIGTGVPTSVNLNSWSFGDETSAAQWLSF</sequence>
<dbReference type="EMBL" id="CP022163">
    <property type="protein sequence ID" value="ATB29119.1"/>
    <property type="molecule type" value="Genomic_DNA"/>
</dbReference>
<gene>
    <name evidence="1" type="ORF">MEBOL_002568</name>
</gene>
<protein>
    <submittedName>
        <fullName evidence="1">Uncharacterized protein</fullName>
    </submittedName>
</protein>
<accession>A0A250IB87</accession>
<keyword evidence="2" id="KW-1185">Reference proteome</keyword>
<dbReference type="Gene3D" id="2.60.20.10">
    <property type="entry name" value="Crystallins"/>
    <property type="match status" value="1"/>
</dbReference>
<evidence type="ECO:0000313" key="1">
    <source>
        <dbReference type="EMBL" id="ATB29119.1"/>
    </source>
</evidence>
<reference evidence="1 2" key="1">
    <citation type="submission" date="2017-06" db="EMBL/GenBank/DDBJ databases">
        <authorList>
            <person name="Kim H.J."/>
            <person name="Triplett B.A."/>
        </authorList>
    </citation>
    <scope>NUCLEOTIDE SEQUENCE [LARGE SCALE GENOMIC DNA]</scope>
    <source>
        <strain evidence="1 2">DSM 14713</strain>
    </source>
</reference>